<dbReference type="Pfam" id="PF14311">
    <property type="entry name" value="DUF4379"/>
    <property type="match status" value="2"/>
</dbReference>
<dbReference type="InterPro" id="IPR025487">
    <property type="entry name" value="DUF4379"/>
</dbReference>
<proteinExistence type="predicted"/>
<accession>A0A6C0II32</accession>
<organism evidence="2">
    <name type="scientific">viral metagenome</name>
    <dbReference type="NCBI Taxonomy" id="1070528"/>
    <lineage>
        <taxon>unclassified sequences</taxon>
        <taxon>metagenomes</taxon>
        <taxon>organismal metagenomes</taxon>
    </lineage>
</organism>
<feature type="domain" description="Treble clef zinc finger" evidence="1">
    <location>
        <begin position="182"/>
        <end position="231"/>
    </location>
</feature>
<name>A0A6C0II32_9ZZZZ</name>
<dbReference type="EMBL" id="MN740182">
    <property type="protein sequence ID" value="QHT92290.1"/>
    <property type="molecule type" value="Genomic_DNA"/>
</dbReference>
<evidence type="ECO:0000259" key="1">
    <source>
        <dbReference type="Pfam" id="PF14311"/>
    </source>
</evidence>
<evidence type="ECO:0000313" key="2">
    <source>
        <dbReference type="EMBL" id="QHT92290.1"/>
    </source>
</evidence>
<sequence>MPCTIQSKSLCGNTVCSVCTHRSFANHPKAKYWSSKNDVDPEYVMSFSNKKYKFDCEDCNHEIEIGLNHVSLGVWCSYCNKHSLCDAEDCLFCFKKSFASHPMASQWSSKNKITSRQVTHRAEQKCWFDCSTCKHSFESALYSMKKDKHCPYCTNQALCENDECKVCFEKSCASHFIKDAWSPLNEKKPRQMFLQSNKKAKFCCLVCKHDYETTITHFYNRNGSCPYCSNKYLCDSESCQACFQKSFASHEKIHCWSSKNEVNPRSIFKGSEKRGTFDCDVCHSEFEAKLYNVLTGYWCPFCKNKTEGKMVRFLKEKYPMCKSQVRFDWCTFSDTGHIMPFDFMVGDVLIELDGEQHFTQISNWDTPEAVQTKDVEKIQKAIEEGYSVIHLYQMDVWNDTYNWKKVLHDLIEELQEAPPQCVFLEKSTCNKYDIHILKIGDTVQCILKHPK</sequence>
<reference evidence="2" key="1">
    <citation type="journal article" date="2020" name="Nature">
        <title>Giant virus diversity and host interactions through global metagenomics.</title>
        <authorList>
            <person name="Schulz F."/>
            <person name="Roux S."/>
            <person name="Paez-Espino D."/>
            <person name="Jungbluth S."/>
            <person name="Walsh D.A."/>
            <person name="Denef V.J."/>
            <person name="McMahon K.D."/>
            <person name="Konstantinidis K.T."/>
            <person name="Eloe-Fadrosh E.A."/>
            <person name="Kyrpides N.C."/>
            <person name="Woyke T."/>
        </authorList>
    </citation>
    <scope>NUCLEOTIDE SEQUENCE</scope>
    <source>
        <strain evidence="2">GVMAG-M-3300023184-88</strain>
    </source>
</reference>
<protein>
    <recommendedName>
        <fullName evidence="1">Treble clef zinc finger domain-containing protein</fullName>
    </recommendedName>
</protein>
<feature type="domain" description="Treble clef zinc finger" evidence="1">
    <location>
        <begin position="104"/>
        <end position="155"/>
    </location>
</feature>
<dbReference type="AlphaFoldDB" id="A0A6C0II32"/>